<evidence type="ECO:0000256" key="3">
    <source>
        <dbReference type="ARBA" id="ARBA00023242"/>
    </source>
</evidence>
<dbReference type="GO" id="GO:0001682">
    <property type="term" value="P:tRNA 5'-leader removal"/>
    <property type="evidence" value="ECO:0007669"/>
    <property type="project" value="InterPro"/>
</dbReference>
<feature type="region of interest" description="Disordered" evidence="4">
    <location>
        <begin position="1"/>
        <end position="25"/>
    </location>
</feature>
<dbReference type="GO" id="GO:0000172">
    <property type="term" value="C:ribonuclease MRP complex"/>
    <property type="evidence" value="ECO:0007669"/>
    <property type="project" value="InterPro"/>
</dbReference>
<name>A0A9W8E0I3_9FUNG</name>
<dbReference type="Pfam" id="PF06978">
    <property type="entry name" value="POP1_N"/>
    <property type="match status" value="1"/>
</dbReference>
<feature type="domain" description="POP1 C-terminal" evidence="7">
    <location>
        <begin position="980"/>
        <end position="1052"/>
    </location>
</feature>
<feature type="compositionally biased region" description="Basic residues" evidence="4">
    <location>
        <begin position="120"/>
        <end position="134"/>
    </location>
</feature>
<dbReference type="GO" id="GO:0004526">
    <property type="term" value="F:ribonuclease P activity"/>
    <property type="evidence" value="ECO:0007669"/>
    <property type="project" value="UniProtKB-EC"/>
</dbReference>
<dbReference type="Pfam" id="PF08170">
    <property type="entry name" value="POPLD"/>
    <property type="match status" value="1"/>
</dbReference>
<organism evidence="8 9">
    <name type="scientific">Tieghemiomyces parasiticus</name>
    <dbReference type="NCBI Taxonomy" id="78921"/>
    <lineage>
        <taxon>Eukaryota</taxon>
        <taxon>Fungi</taxon>
        <taxon>Fungi incertae sedis</taxon>
        <taxon>Zoopagomycota</taxon>
        <taxon>Kickxellomycotina</taxon>
        <taxon>Dimargaritomycetes</taxon>
        <taxon>Dimargaritales</taxon>
        <taxon>Dimargaritaceae</taxon>
        <taxon>Tieghemiomyces</taxon>
    </lineage>
</organism>
<evidence type="ECO:0000259" key="5">
    <source>
        <dbReference type="Pfam" id="PF06978"/>
    </source>
</evidence>
<protein>
    <submittedName>
        <fullName evidence="8">Ribonucleases P/MRP protein subunit pop1</fullName>
        <ecNumber evidence="8">3.1.26.5</ecNumber>
    </submittedName>
</protein>
<dbReference type="AlphaFoldDB" id="A0A9W8E0I3"/>
<feature type="compositionally biased region" description="Low complexity" evidence="4">
    <location>
        <begin position="887"/>
        <end position="901"/>
    </location>
</feature>
<feature type="region of interest" description="Disordered" evidence="4">
    <location>
        <begin position="104"/>
        <end position="143"/>
    </location>
</feature>
<feature type="region of interest" description="Disordered" evidence="4">
    <location>
        <begin position="742"/>
        <end position="764"/>
    </location>
</feature>
<proteinExistence type="predicted"/>
<feature type="compositionally biased region" description="Polar residues" evidence="4">
    <location>
        <begin position="746"/>
        <end position="760"/>
    </location>
</feature>
<evidence type="ECO:0000256" key="4">
    <source>
        <dbReference type="SAM" id="MobiDB-lite"/>
    </source>
</evidence>
<evidence type="ECO:0000313" key="9">
    <source>
        <dbReference type="Proteomes" id="UP001150569"/>
    </source>
</evidence>
<sequence>MAENHPTADKPGPTATTPVDAPAAPRMPTLEQVVGGRLPRYIQPLAFAQSRRDDIAAMRAFLDKAKRAGNMRAFQTLARHLRRRTASHNVKRMPLRLRERATREIEKANQSKSKGSGGVQKKKLPNRRHRRRPGRIADEFKRRQGTKRWLETHIWHTKRMNMTERWGCMVAQNPNEHNIRASYRAARHLVLAHDRSYEGILELTGPQQELVRVLNAIADPTTVPGIAKAIRGGPFAPTHPMYRRAGARQFTGLVYHPQMYPYGCIAPVTILWQPPADSASAVESATDEMARSVWILVHPAARAELHQVLSALINPTSPSDSTTPATPTTLSDLTGQLNIFDLSGQHSISMLRAIFSVAPLQSQGTTKAATRDEFNKVQFWDAFTSLRAATSLPPGAVLGIDVHDPRLTFPHKPDPADARAHQMGGLAAVAEGLVVATVPDDDEDDEDDDPSTMDLDADTESYVDPSVYYDQLMQWTSPHLPRSRLWDAKVRQHVHDGKIPEAVLNQRRCENLIPGTKLQPGAKDAVLPLLMFQRGGFHNQSTTSSSSSTAGDNYREFTDGLTLIVPGGWGNDIWKCFVFSGARVGALRERRFHHLEAGRFCFPFDVAGTQAFRAERALHRAERIEAYIRQPPAKRPNYAKLGMRVPEDVKRSKGFEAGLVVAKAAAERKVLGGEGDPFDVPLESLVRPENEKEETTTMEGGGKPVDAKTAGTKNEQYPSDGYFVATSPALLRILTSALWKDAKPKGSSSPAETSKAGHSTTAHDDAEAEAKFLADVDTRLRSDLLVHQTVPPQSMGAPATYSSSLCRYHNFATASPPLPYLARDALVRVVIHPVSRGGLDDDHGLLLEINDDTIYQDYLTRNQARQAKRQWDQKQREIRHHPSPSHASATVVGPGTTAAAHAPPPPSESTMFMGKASRKRMQKQWAADNGGAGPATFNMGGNTTHPVATAGGDGMGPGLDSRQLDVTLLAMMDVAKEIGCYQWDNTNTAATIGYTVSGKFSFNAGAGKALGYCSFARLRRSVIRGYVANRMILALFRKPSSTAMYPVLVEIVS</sequence>
<feature type="region of interest" description="Disordered" evidence="4">
    <location>
        <begin position="439"/>
        <end position="458"/>
    </location>
</feature>
<evidence type="ECO:0000259" key="7">
    <source>
        <dbReference type="Pfam" id="PF22770"/>
    </source>
</evidence>
<keyword evidence="8" id="KW-0378">Hydrolase</keyword>
<dbReference type="InterPro" id="IPR039182">
    <property type="entry name" value="Pop1"/>
</dbReference>
<feature type="compositionally biased region" description="Low complexity" evidence="4">
    <location>
        <begin position="13"/>
        <end position="24"/>
    </location>
</feature>
<gene>
    <name evidence="8" type="primary">POP1</name>
    <name evidence="8" type="ORF">IWQ60_003617</name>
</gene>
<feature type="domain" description="POPLD" evidence="6">
    <location>
        <begin position="560"/>
        <end position="644"/>
    </location>
</feature>
<dbReference type="PANTHER" id="PTHR22731:SF3">
    <property type="entry name" value="RIBONUCLEASES P_MRP PROTEIN SUBUNIT POP1"/>
    <property type="match status" value="1"/>
</dbReference>
<accession>A0A9W8E0I3</accession>
<dbReference type="InterPro" id="IPR055079">
    <property type="entry name" value="POP1_C"/>
</dbReference>
<evidence type="ECO:0000259" key="6">
    <source>
        <dbReference type="Pfam" id="PF08170"/>
    </source>
</evidence>
<dbReference type="GO" id="GO:0005655">
    <property type="term" value="C:nucleolar ribonuclease P complex"/>
    <property type="evidence" value="ECO:0007669"/>
    <property type="project" value="InterPro"/>
</dbReference>
<dbReference type="PANTHER" id="PTHR22731">
    <property type="entry name" value="RIBONUCLEASES P/MRP PROTEIN SUBUNIT POP1"/>
    <property type="match status" value="1"/>
</dbReference>
<evidence type="ECO:0000313" key="8">
    <source>
        <dbReference type="EMBL" id="KAJ1926643.1"/>
    </source>
</evidence>
<dbReference type="EMBL" id="JANBPT010000158">
    <property type="protein sequence ID" value="KAJ1926643.1"/>
    <property type="molecule type" value="Genomic_DNA"/>
</dbReference>
<dbReference type="Pfam" id="PF22770">
    <property type="entry name" value="POP1_C"/>
    <property type="match status" value="1"/>
</dbReference>
<comment type="subcellular location">
    <subcellularLocation>
        <location evidence="1">Nucleus</location>
    </subcellularLocation>
</comment>
<dbReference type="InterPro" id="IPR009723">
    <property type="entry name" value="Pop1_N"/>
</dbReference>
<feature type="region of interest" description="Disordered" evidence="4">
    <location>
        <begin position="866"/>
        <end position="912"/>
    </location>
</feature>
<comment type="caution">
    <text evidence="8">The sequence shown here is derived from an EMBL/GenBank/DDBJ whole genome shotgun (WGS) entry which is preliminary data.</text>
</comment>
<dbReference type="Proteomes" id="UP001150569">
    <property type="component" value="Unassembled WGS sequence"/>
</dbReference>
<keyword evidence="9" id="KW-1185">Reference proteome</keyword>
<keyword evidence="3" id="KW-0539">Nucleus</keyword>
<dbReference type="EC" id="3.1.26.5" evidence="8"/>
<feature type="domain" description="Pop1 N-terminal" evidence="5">
    <location>
        <begin position="47"/>
        <end position="129"/>
    </location>
</feature>
<feature type="region of interest" description="Disordered" evidence="4">
    <location>
        <begin position="687"/>
        <end position="713"/>
    </location>
</feature>
<reference evidence="8" key="1">
    <citation type="submission" date="2022-07" db="EMBL/GenBank/DDBJ databases">
        <title>Phylogenomic reconstructions and comparative analyses of Kickxellomycotina fungi.</title>
        <authorList>
            <person name="Reynolds N.K."/>
            <person name="Stajich J.E."/>
            <person name="Barry K."/>
            <person name="Grigoriev I.V."/>
            <person name="Crous P."/>
            <person name="Smith M.E."/>
        </authorList>
    </citation>
    <scope>NUCLEOTIDE SEQUENCE</scope>
    <source>
        <strain evidence="8">RSA 861</strain>
    </source>
</reference>
<keyword evidence="2" id="KW-0819">tRNA processing</keyword>
<evidence type="ECO:0000256" key="2">
    <source>
        <dbReference type="ARBA" id="ARBA00022694"/>
    </source>
</evidence>
<dbReference type="InterPro" id="IPR012590">
    <property type="entry name" value="POPLD_dom"/>
</dbReference>
<dbReference type="OrthoDB" id="442863at2759"/>
<evidence type="ECO:0000256" key="1">
    <source>
        <dbReference type="ARBA" id="ARBA00004123"/>
    </source>
</evidence>